<accession>A0ABP9WF06</accession>
<sequence>MPTLSFSHVSFAWPDGRRVFDDLTTAVPEGLSALVGRNGIGKSTLLRLALGELTPTAGTISTAGRLAYVPQDLILGVDARVIDVLGVAPRVDALRAIESGSGDPAHYEVLGDDWGVEDRALAVLRVLGLEVGLDRRVGHVSGGEAVLLGVGAALLADPDLLILDEPTNNLDAEARAALRDSLSSRRGATLVVTHDRGMLETVDRIGELRERDDRTADLHWYGGALGEFESARATEGEAAARAVTAAESAVARRGRELDAHVAAAGRRSRQGEKARAQRRVVGLAADAAKNRAERTDARVRAIHEQRLAAERERLDQARAALPRDRAIRIDLPATAVPSRRLVAEAAGLVTRTGAELDALVRGPERIHVAGGNGAGKTTLVATLLGEIAPASGRASVAVSAGVLRQRLDVLDPSLSVIDNVRRRAPEASPQDVRDSLGRFQFRGASAGAPVSTLSGGERFRAALACVLLARPAPQLLVLDEPTNSLDLDSQARLLEALADFQGALLVISHDPAFVEALHPTRRWTVAAEGGPVTDEPLA</sequence>
<dbReference type="RefSeq" id="WP_345378714.1">
    <property type="nucleotide sequence ID" value="NZ_BAABRR010000003.1"/>
</dbReference>
<dbReference type="SMART" id="SM00382">
    <property type="entry name" value="AAA"/>
    <property type="match status" value="2"/>
</dbReference>
<keyword evidence="1" id="KW-0677">Repeat</keyword>
<dbReference type="Gene3D" id="3.40.50.300">
    <property type="entry name" value="P-loop containing nucleotide triphosphate hydrolases"/>
    <property type="match status" value="2"/>
</dbReference>
<dbReference type="InterPro" id="IPR017871">
    <property type="entry name" value="ABC_transporter-like_CS"/>
</dbReference>
<dbReference type="PANTHER" id="PTHR19211:SF6">
    <property type="entry name" value="BLL7188 PROTEIN"/>
    <property type="match status" value="1"/>
</dbReference>
<organism evidence="5 6">
    <name type="scientific">Demequina sediminis</name>
    <dbReference type="NCBI Taxonomy" id="1930058"/>
    <lineage>
        <taxon>Bacteria</taxon>
        <taxon>Bacillati</taxon>
        <taxon>Actinomycetota</taxon>
        <taxon>Actinomycetes</taxon>
        <taxon>Micrococcales</taxon>
        <taxon>Demequinaceae</taxon>
        <taxon>Demequina</taxon>
    </lineage>
</organism>
<reference evidence="5 6" key="1">
    <citation type="submission" date="2024-02" db="EMBL/GenBank/DDBJ databases">
        <title>Lysinimicrobium sediminis NBRC 112286.</title>
        <authorList>
            <person name="Ichikawa N."/>
            <person name="Katano-Makiyama Y."/>
            <person name="Hidaka K."/>
        </authorList>
    </citation>
    <scope>NUCLEOTIDE SEQUENCE [LARGE SCALE GENOMIC DNA]</scope>
    <source>
        <strain evidence="5 6">NBRC 112286</strain>
    </source>
</reference>
<proteinExistence type="predicted"/>
<gene>
    <name evidence="5" type="primary">yheS_1</name>
    <name evidence="5" type="ORF">Lsed01_00818</name>
</gene>
<evidence type="ECO:0000256" key="1">
    <source>
        <dbReference type="ARBA" id="ARBA00022737"/>
    </source>
</evidence>
<comment type="caution">
    <text evidence="5">The sequence shown here is derived from an EMBL/GenBank/DDBJ whole genome shotgun (WGS) entry which is preliminary data.</text>
</comment>
<keyword evidence="3 5" id="KW-0067">ATP-binding</keyword>
<dbReference type="SUPFAM" id="SSF52540">
    <property type="entry name" value="P-loop containing nucleoside triphosphate hydrolases"/>
    <property type="match status" value="2"/>
</dbReference>
<evidence type="ECO:0000259" key="4">
    <source>
        <dbReference type="PROSITE" id="PS50893"/>
    </source>
</evidence>
<dbReference type="EMBL" id="BAABRR010000003">
    <property type="protein sequence ID" value="GAA5518393.1"/>
    <property type="molecule type" value="Genomic_DNA"/>
</dbReference>
<dbReference type="InterPro" id="IPR027417">
    <property type="entry name" value="P-loop_NTPase"/>
</dbReference>
<keyword evidence="6" id="KW-1185">Reference proteome</keyword>
<name>A0ABP9WF06_9MICO</name>
<protein>
    <submittedName>
        <fullName evidence="5">ABC transporter ATP-binding protein YheS</fullName>
    </submittedName>
</protein>
<evidence type="ECO:0000313" key="6">
    <source>
        <dbReference type="Proteomes" id="UP001426770"/>
    </source>
</evidence>
<evidence type="ECO:0000256" key="2">
    <source>
        <dbReference type="ARBA" id="ARBA00022741"/>
    </source>
</evidence>
<dbReference type="PROSITE" id="PS50893">
    <property type="entry name" value="ABC_TRANSPORTER_2"/>
    <property type="match status" value="1"/>
</dbReference>
<dbReference type="Proteomes" id="UP001426770">
    <property type="component" value="Unassembled WGS sequence"/>
</dbReference>
<dbReference type="PANTHER" id="PTHR19211">
    <property type="entry name" value="ATP-BINDING TRANSPORT PROTEIN-RELATED"/>
    <property type="match status" value="1"/>
</dbReference>
<feature type="domain" description="ABC transporter" evidence="4">
    <location>
        <begin position="4"/>
        <end position="238"/>
    </location>
</feature>
<dbReference type="Pfam" id="PF00005">
    <property type="entry name" value="ABC_tran"/>
    <property type="match status" value="2"/>
</dbReference>
<evidence type="ECO:0000256" key="3">
    <source>
        <dbReference type="ARBA" id="ARBA00022840"/>
    </source>
</evidence>
<evidence type="ECO:0000313" key="5">
    <source>
        <dbReference type="EMBL" id="GAA5518393.1"/>
    </source>
</evidence>
<dbReference type="PROSITE" id="PS00211">
    <property type="entry name" value="ABC_TRANSPORTER_1"/>
    <property type="match status" value="1"/>
</dbReference>
<dbReference type="InterPro" id="IPR050611">
    <property type="entry name" value="ABCF"/>
</dbReference>
<dbReference type="InterPro" id="IPR003593">
    <property type="entry name" value="AAA+_ATPase"/>
</dbReference>
<dbReference type="GO" id="GO:0005524">
    <property type="term" value="F:ATP binding"/>
    <property type="evidence" value="ECO:0007669"/>
    <property type="project" value="UniProtKB-KW"/>
</dbReference>
<keyword evidence="2" id="KW-0547">Nucleotide-binding</keyword>
<dbReference type="InterPro" id="IPR003439">
    <property type="entry name" value="ABC_transporter-like_ATP-bd"/>
</dbReference>